<proteinExistence type="predicted"/>
<evidence type="ECO:0000313" key="2">
    <source>
        <dbReference type="EMBL" id="CAI0458693.1"/>
    </source>
</evidence>
<dbReference type="Proteomes" id="UP001154282">
    <property type="component" value="Unassembled WGS sequence"/>
</dbReference>
<name>A0AAV0NKD1_9ROSI</name>
<keyword evidence="3" id="KW-1185">Reference proteome</keyword>
<dbReference type="AlphaFoldDB" id="A0AAV0NKD1"/>
<feature type="compositionally biased region" description="Basic and acidic residues" evidence="1">
    <location>
        <begin position="90"/>
        <end position="104"/>
    </location>
</feature>
<protein>
    <submittedName>
        <fullName evidence="2">Uncharacterized protein</fullName>
    </submittedName>
</protein>
<accession>A0AAV0NKD1</accession>
<reference evidence="2" key="1">
    <citation type="submission" date="2022-08" db="EMBL/GenBank/DDBJ databases">
        <authorList>
            <person name="Gutierrez-Valencia J."/>
        </authorList>
    </citation>
    <scope>NUCLEOTIDE SEQUENCE</scope>
</reference>
<evidence type="ECO:0000313" key="3">
    <source>
        <dbReference type="Proteomes" id="UP001154282"/>
    </source>
</evidence>
<sequence>MEGVQFGLQQPFSARRTASATPSPPAAASSPPRRATKSAATLTLAPPPPPALPSTAAVNPTAAGSGAPTHPPLPVPLRTRRPYLQPRSFPWDRLRSSSEASRSR</sequence>
<dbReference type="EMBL" id="CAMGYJ010000008">
    <property type="protein sequence ID" value="CAI0458693.1"/>
    <property type="molecule type" value="Genomic_DNA"/>
</dbReference>
<feature type="region of interest" description="Disordered" evidence="1">
    <location>
        <begin position="1"/>
        <end position="104"/>
    </location>
</feature>
<evidence type="ECO:0000256" key="1">
    <source>
        <dbReference type="SAM" id="MobiDB-lite"/>
    </source>
</evidence>
<feature type="compositionally biased region" description="Low complexity" evidence="1">
    <location>
        <begin position="13"/>
        <end position="44"/>
    </location>
</feature>
<gene>
    <name evidence="2" type="ORF">LITE_LOCUS33662</name>
</gene>
<comment type="caution">
    <text evidence="2">The sequence shown here is derived from an EMBL/GenBank/DDBJ whole genome shotgun (WGS) entry which is preliminary data.</text>
</comment>
<organism evidence="2 3">
    <name type="scientific">Linum tenue</name>
    <dbReference type="NCBI Taxonomy" id="586396"/>
    <lineage>
        <taxon>Eukaryota</taxon>
        <taxon>Viridiplantae</taxon>
        <taxon>Streptophyta</taxon>
        <taxon>Embryophyta</taxon>
        <taxon>Tracheophyta</taxon>
        <taxon>Spermatophyta</taxon>
        <taxon>Magnoliopsida</taxon>
        <taxon>eudicotyledons</taxon>
        <taxon>Gunneridae</taxon>
        <taxon>Pentapetalae</taxon>
        <taxon>rosids</taxon>
        <taxon>fabids</taxon>
        <taxon>Malpighiales</taxon>
        <taxon>Linaceae</taxon>
        <taxon>Linum</taxon>
    </lineage>
</organism>